<reference evidence="2 3" key="1">
    <citation type="submission" date="2019-11" db="EMBL/GenBank/DDBJ databases">
        <title>Gracilibacillus salitolerans sp. nov., a moderate halophile isolated from a saline soil in northwest China.</title>
        <authorList>
            <person name="Gan L."/>
        </authorList>
    </citation>
    <scope>NUCLEOTIDE SEQUENCE [LARGE SCALE GENOMIC DNA]</scope>
    <source>
        <strain evidence="2 3">SCU50</strain>
    </source>
</reference>
<keyword evidence="1" id="KW-1133">Transmembrane helix</keyword>
<evidence type="ECO:0000313" key="2">
    <source>
        <dbReference type="EMBL" id="QGH35444.1"/>
    </source>
</evidence>
<dbReference type="Proteomes" id="UP000339690">
    <property type="component" value="Chromosome"/>
</dbReference>
<gene>
    <name evidence="2" type="ORF">GI584_15910</name>
</gene>
<feature type="transmembrane region" description="Helical" evidence="1">
    <location>
        <begin position="36"/>
        <end position="55"/>
    </location>
</feature>
<organism evidence="2 3">
    <name type="scientific">Gracilibacillus salitolerans</name>
    <dbReference type="NCBI Taxonomy" id="2663022"/>
    <lineage>
        <taxon>Bacteria</taxon>
        <taxon>Bacillati</taxon>
        <taxon>Bacillota</taxon>
        <taxon>Bacilli</taxon>
        <taxon>Bacillales</taxon>
        <taxon>Bacillaceae</taxon>
        <taxon>Gracilibacillus</taxon>
    </lineage>
</organism>
<dbReference type="RefSeq" id="WP_100359792.1">
    <property type="nucleotide sequence ID" value="NZ_CP045915.1"/>
</dbReference>
<proteinExistence type="predicted"/>
<keyword evidence="3" id="KW-1185">Reference proteome</keyword>
<evidence type="ECO:0000256" key="1">
    <source>
        <dbReference type="SAM" id="Phobius"/>
    </source>
</evidence>
<sequence>MEELLYLLPEDFHFIIPALWFIGYACKRTPFIPDWLIVWILLIIGVLAACNLYGWNIRSIAEGVIATGLAVFSHQIVKQTCNRVEKNIREGS</sequence>
<evidence type="ECO:0000313" key="3">
    <source>
        <dbReference type="Proteomes" id="UP000339690"/>
    </source>
</evidence>
<dbReference type="EMBL" id="CP045915">
    <property type="protein sequence ID" value="QGH35444.1"/>
    <property type="molecule type" value="Genomic_DNA"/>
</dbReference>
<protein>
    <recommendedName>
        <fullName evidence="4">Phage holin family Hol44, holin superfamily V</fullName>
    </recommendedName>
</protein>
<keyword evidence="1" id="KW-0812">Transmembrane</keyword>
<evidence type="ECO:0008006" key="4">
    <source>
        <dbReference type="Google" id="ProtNLM"/>
    </source>
</evidence>
<name>A0A5Q2TKH0_9BACI</name>
<dbReference type="InterPro" id="IPR032111">
    <property type="entry name" value="Clostridium_phage_holin"/>
</dbReference>
<accession>A0A5Q2TKH0</accession>
<dbReference type="Pfam" id="PF16079">
    <property type="entry name" value="Phage_holin_5_2"/>
    <property type="match status" value="1"/>
</dbReference>
<dbReference type="KEGG" id="grc:GI584_15910"/>
<keyword evidence="1" id="KW-0472">Membrane</keyword>
<dbReference type="AlphaFoldDB" id="A0A5Q2TKH0"/>